<protein>
    <submittedName>
        <fullName evidence="3">PE-PGRS family protein</fullName>
    </submittedName>
</protein>
<dbReference type="STRING" id="1160718.SU9_07375"/>
<evidence type="ECO:0000259" key="2">
    <source>
        <dbReference type="Pfam" id="PF25547"/>
    </source>
</evidence>
<dbReference type="HOGENOM" id="CLU_684965_0_0_11"/>
<dbReference type="AlphaFoldDB" id="J2K431"/>
<feature type="region of interest" description="Disordered" evidence="1">
    <location>
        <begin position="274"/>
        <end position="402"/>
    </location>
</feature>
<dbReference type="InterPro" id="IPR057746">
    <property type="entry name" value="CpnT-like_N"/>
</dbReference>
<gene>
    <name evidence="3" type="ORF">SU9_07375</name>
</gene>
<organism evidence="3">
    <name type="scientific">Streptomyces auratus AGR0001</name>
    <dbReference type="NCBI Taxonomy" id="1160718"/>
    <lineage>
        <taxon>Bacteria</taxon>
        <taxon>Bacillati</taxon>
        <taxon>Actinomycetota</taxon>
        <taxon>Actinomycetes</taxon>
        <taxon>Kitasatosporales</taxon>
        <taxon>Streptomycetaceae</taxon>
        <taxon>Streptomyces</taxon>
    </lineage>
</organism>
<feature type="compositionally biased region" description="Gly residues" evidence="1">
    <location>
        <begin position="337"/>
        <end position="347"/>
    </location>
</feature>
<comment type="caution">
    <text evidence="3">The sequence shown here is derived from an EMBL/GenBank/DDBJ whole genome shotgun (WGS) entry which is preliminary data.</text>
</comment>
<feature type="compositionally biased region" description="Gly residues" evidence="1">
    <location>
        <begin position="297"/>
        <end position="310"/>
    </location>
</feature>
<feature type="domain" description="Outer membrane channel protein CpnT-like N-terminal" evidence="2">
    <location>
        <begin position="11"/>
        <end position="148"/>
    </location>
</feature>
<feature type="compositionally biased region" description="Low complexity" evidence="1">
    <location>
        <begin position="348"/>
        <end position="375"/>
    </location>
</feature>
<dbReference type="PATRIC" id="fig|1160718.3.peg.1492"/>
<dbReference type="Pfam" id="PF25547">
    <property type="entry name" value="WXG100_2"/>
    <property type="match status" value="1"/>
</dbReference>
<sequence length="402" mass="40221">MATIMLPVEVDWVLDLLGFQWPNIDEDKMRDAAEAWSSFAASVRAAQQQGESATQAVRGANSGEAIEAFENKWKKFSGDGFLDESAEAAEALAIVLQIVATIIMVMKLAVIAQLIALAFEFAAAQAAAPVTLGASEAGAAAATATTRVMVRQIISKAKTQILQAIKDALAKKVKRSGKEMVTDLAKEMGIDVGKKLVGNLATQGIKSHFGAQKGFDFGAAGEAAAKPFVDKGKEVVDAYHGMGEVEDGLGKMAHGDVLEGAKQAYEGEQKAAKVAKTVRGVTHKDAEPTTSGDGTSSEGGDGGSSEGGSGSSSSSSSSEGGSGSSSEGGSQGSSSSGAGGSSDGGSGSSSSSGSGSDGSNSSSAAASAASAGGAARSRAESNTNTDNDGGQDEAARVRNAFG</sequence>
<evidence type="ECO:0000313" key="3">
    <source>
        <dbReference type="EMBL" id="EJJ07548.1"/>
    </source>
</evidence>
<dbReference type="eggNOG" id="COG3266">
    <property type="taxonomic scope" value="Bacteria"/>
</dbReference>
<accession>J2K431</accession>
<dbReference type="EMBL" id="AJGV01000057">
    <property type="protein sequence ID" value="EJJ07548.1"/>
    <property type="molecule type" value="Genomic_DNA"/>
</dbReference>
<name>J2K431_9ACTN</name>
<proteinExistence type="predicted"/>
<reference evidence="3" key="1">
    <citation type="journal article" date="2012" name="J. Bacteriol.">
        <title>Genome Sequence of Streptomyces auratus Strain AGR0001, a Phoslactomycin-Producing Actinomycete.</title>
        <authorList>
            <person name="Han X."/>
            <person name="Li M."/>
            <person name="Ding Z."/>
            <person name="Zhao J."/>
            <person name="Ji K."/>
            <person name="Wen M."/>
            <person name="Lu T."/>
        </authorList>
    </citation>
    <scope>NUCLEOTIDE SEQUENCE [LARGE SCALE GENOMIC DNA]</scope>
    <source>
        <strain evidence="3">AGR0001</strain>
    </source>
</reference>
<evidence type="ECO:0000256" key="1">
    <source>
        <dbReference type="SAM" id="MobiDB-lite"/>
    </source>
</evidence>
<feature type="compositionally biased region" description="Low complexity" evidence="1">
    <location>
        <begin position="311"/>
        <end position="336"/>
    </location>
</feature>